<dbReference type="GO" id="GO:0051082">
    <property type="term" value="F:unfolded protein binding"/>
    <property type="evidence" value="ECO:0007669"/>
    <property type="project" value="InterPro"/>
</dbReference>
<dbReference type="Gene3D" id="1.25.40.10">
    <property type="entry name" value="Tetratricopeptide repeat domain"/>
    <property type="match status" value="3"/>
</dbReference>
<protein>
    <submittedName>
        <fullName evidence="6">Tetratricopeptide (TPR) repeat protein</fullName>
    </submittedName>
</protein>
<dbReference type="RefSeq" id="WP_312895979.1">
    <property type="nucleotide sequence ID" value="NZ_JACIBV010000001.1"/>
</dbReference>
<evidence type="ECO:0000256" key="5">
    <source>
        <dbReference type="SAM" id="MobiDB-lite"/>
    </source>
</evidence>
<dbReference type="NCBIfam" id="NF010683">
    <property type="entry name" value="PRK14083.1"/>
    <property type="match status" value="1"/>
</dbReference>
<dbReference type="SMART" id="SM00028">
    <property type="entry name" value="TPR"/>
    <property type="match status" value="6"/>
</dbReference>
<reference evidence="6 7" key="1">
    <citation type="submission" date="2020-08" db="EMBL/GenBank/DDBJ databases">
        <title>Sequencing the genomes of 1000 actinobacteria strains.</title>
        <authorList>
            <person name="Klenk H.-P."/>
        </authorList>
    </citation>
    <scope>NUCLEOTIDE SEQUENCE [LARGE SCALE GENOMIC DNA]</scope>
    <source>
        <strain evidence="6 7">DSM 44320</strain>
    </source>
</reference>
<dbReference type="InterPro" id="IPR019734">
    <property type="entry name" value="TPR_rpt"/>
</dbReference>
<evidence type="ECO:0000313" key="6">
    <source>
        <dbReference type="EMBL" id="MBB3732572.1"/>
    </source>
</evidence>
<evidence type="ECO:0000256" key="1">
    <source>
        <dbReference type="ARBA" id="ARBA00008239"/>
    </source>
</evidence>
<evidence type="ECO:0000256" key="2">
    <source>
        <dbReference type="ARBA" id="ARBA00022741"/>
    </source>
</evidence>
<evidence type="ECO:0000256" key="4">
    <source>
        <dbReference type="ARBA" id="ARBA00023186"/>
    </source>
</evidence>
<dbReference type="EMBL" id="JACIBV010000001">
    <property type="protein sequence ID" value="MBB3732572.1"/>
    <property type="molecule type" value="Genomic_DNA"/>
</dbReference>
<proteinExistence type="inferred from homology"/>
<dbReference type="GO" id="GO:0005524">
    <property type="term" value="F:ATP binding"/>
    <property type="evidence" value="ECO:0007669"/>
    <property type="project" value="UniProtKB-KW"/>
</dbReference>
<keyword evidence="2" id="KW-0547">Nucleotide-binding</keyword>
<accession>A0A7W5VQK6</accession>
<keyword evidence="3" id="KW-0067">ATP-binding</keyword>
<evidence type="ECO:0000313" key="7">
    <source>
        <dbReference type="Proteomes" id="UP000579945"/>
    </source>
</evidence>
<dbReference type="GO" id="GO:0016887">
    <property type="term" value="F:ATP hydrolysis activity"/>
    <property type="evidence" value="ECO:0007669"/>
    <property type="project" value="InterPro"/>
</dbReference>
<dbReference type="GeneID" id="95396485"/>
<dbReference type="SUPFAM" id="SSF54211">
    <property type="entry name" value="Ribosomal protein S5 domain 2-like"/>
    <property type="match status" value="1"/>
</dbReference>
<sequence length="1426" mass="155803">MDLRGVVDLLSRHLYSSPRVYVRELLQNAADAITARGEGEGRIAIEVGEGGPAGLVRVHDNGIGLTEAEVHTLLATIGRSSKRDELGFARHEFLGQFGIGLLSGFLVADEIHVETRSVTGTPTVSWIGRSDGTYSVAAAATEREEPGTTVTLKARRDAAEWVDERTVTELAALYGSLLPGRVSVNGVATTVEGPPWLAAHETPDARRAALLEYGRQLFGFTPFDVIDLDVAEAGLTGVAFVLPSPANPTARATHRVYLKRMLLTERAEGVLPDWAFFARCVLDAGELRPTASREALYEDDLLEHTRDQLGRQLREWLVRLAETDPARLRAFLRLHHLGVKALALHDDDMLRLVDRWLEFETSDGPMTLAQFRTRHPKGRFTSSVDEFRQLSAVSGAQGVGLVNGGYVYDSDILQRLRRIDPDAGLERLDPGELATHLGPVDPGADLAARPFITAAARVLDPLGCELVLRDFDPASLPALYLTSRAAEHQAELREAREGRRRPVGRRAGRDGAHGRRRAPPPGAQPPQPAGAARGPAQGPVAGRHRRGGAVRHGAPARPPPPARRRHRRPEPFVPRPARLGRPRQGVTMADVEEMLDQAREMPYGEARSILLEQALKAAAHDRELAFEVRLELTEAYQYGAEPAKSFATFSRSVAEYDADPGRWSDWHTYSLLWQFKWIASDMRRFPEIPLQRAYDALEEMERRYTQAGYGSHAVHTQRTYVAEHVGDRAAADEWFHRWQTTPRDDMSDCEGCDPSGKVWHLAWMGRDEEAIELAAPVVAGHLTCHVQPQGILSNLLLPYVRTGRLEAAAAAHLRAYRLVQGDANYVDDFGDHMEFCALTGNETRGLEILQRELPLLDRSPTPSDRMHFAGCAALLLRRLEHLGHGGLTVRRDGNDVPLDRLRAELESDARDLAARFDARNGTGEQTRRLEARLAAEPLVEHLPLTPHARRVAIPVTQPVAPPPAAGPAELLDLAEEAWRRSDLDAAFAAWERYDAVGGEANGRRTDALGLAAVLEGEPEEAVRLWERAAELHGQAGDEVRRQITLGRIGLLTQDVALVEETHRWLLAHGDESRRSGSLSRLAQAYAGAGRTEEAVAALQGAKEGTLLSLLAQLQADEPVAVETARAARQALRAEGDVLTLAKTALLHGRLIQRHGGDLEELLGAFGEVLAVAPRSEAELRAVAHASRGEVLVMVDRAAEAAEDLIEAVALFTALGSPDSAALARVDLATAYLATGRPMDAAVTAEEAMALLDPDDLDNRTAVQWARANALGLLDDHEGALADFTALIPLYKEPMQAARAADSAARVLDRLDRDAEAAEAFATAAGYYEAAGSSGDRGRMLRRRALSLHWAGESERALEAGEQARPLLEDEPFELATLAYDQARVLQALDRNPEAVARAREALEQFTALGDSDAAETAKELLGWLED</sequence>
<dbReference type="GO" id="GO:0140662">
    <property type="term" value="F:ATP-dependent protein folding chaperone"/>
    <property type="evidence" value="ECO:0007669"/>
    <property type="project" value="InterPro"/>
</dbReference>
<keyword evidence="4" id="KW-0143">Chaperone</keyword>
<evidence type="ECO:0000256" key="3">
    <source>
        <dbReference type="ARBA" id="ARBA00022840"/>
    </source>
</evidence>
<keyword evidence="7" id="KW-1185">Reference proteome</keyword>
<dbReference type="InterPro" id="IPR001404">
    <property type="entry name" value="Hsp90_fam"/>
</dbReference>
<dbReference type="Gene3D" id="3.30.230.80">
    <property type="match status" value="1"/>
</dbReference>
<comment type="caution">
    <text evidence="6">The sequence shown here is derived from an EMBL/GenBank/DDBJ whole genome shotgun (WGS) entry which is preliminary data.</text>
</comment>
<comment type="similarity">
    <text evidence="1">Belongs to the heat shock protein 90 family.</text>
</comment>
<dbReference type="InterPro" id="IPR011990">
    <property type="entry name" value="TPR-like_helical_dom_sf"/>
</dbReference>
<dbReference type="Proteomes" id="UP000579945">
    <property type="component" value="Unassembled WGS sequence"/>
</dbReference>
<dbReference type="InterPro" id="IPR020568">
    <property type="entry name" value="Ribosomal_Su5_D2-typ_SF"/>
</dbReference>
<feature type="compositionally biased region" description="Pro residues" evidence="5">
    <location>
        <begin position="519"/>
        <end position="528"/>
    </location>
</feature>
<dbReference type="Gene3D" id="3.30.565.10">
    <property type="entry name" value="Histidine kinase-like ATPase, C-terminal domain"/>
    <property type="match status" value="1"/>
</dbReference>
<feature type="region of interest" description="Disordered" evidence="5">
    <location>
        <begin position="491"/>
        <end position="580"/>
    </location>
</feature>
<dbReference type="PANTHER" id="PTHR11528">
    <property type="entry name" value="HEAT SHOCK PROTEIN 90 FAMILY MEMBER"/>
    <property type="match status" value="1"/>
</dbReference>
<dbReference type="Pfam" id="PF13589">
    <property type="entry name" value="HATPase_c_3"/>
    <property type="match status" value="1"/>
</dbReference>
<feature type="compositionally biased region" description="Low complexity" evidence="5">
    <location>
        <begin position="529"/>
        <end position="541"/>
    </location>
</feature>
<gene>
    <name evidence="6" type="ORF">FHR33_008432</name>
</gene>
<organism evidence="6 7">
    <name type="scientific">Nonomuraea dietziae</name>
    <dbReference type="NCBI Taxonomy" id="65515"/>
    <lineage>
        <taxon>Bacteria</taxon>
        <taxon>Bacillati</taxon>
        <taxon>Actinomycetota</taxon>
        <taxon>Actinomycetes</taxon>
        <taxon>Streptosporangiales</taxon>
        <taxon>Streptosporangiaceae</taxon>
        <taxon>Nonomuraea</taxon>
    </lineage>
</organism>
<dbReference type="SUPFAM" id="SSF55874">
    <property type="entry name" value="ATPase domain of HSP90 chaperone/DNA topoisomerase II/histidine kinase"/>
    <property type="match status" value="1"/>
</dbReference>
<dbReference type="SUPFAM" id="SSF48452">
    <property type="entry name" value="TPR-like"/>
    <property type="match status" value="3"/>
</dbReference>
<dbReference type="InterPro" id="IPR036890">
    <property type="entry name" value="HATPase_C_sf"/>
</dbReference>
<name>A0A7W5VQK6_9ACTN</name>